<keyword evidence="1" id="KW-1133">Transmembrane helix</keyword>
<dbReference type="RefSeq" id="WP_242381661.1">
    <property type="nucleotide sequence ID" value="NZ_JAKRKC020000001.1"/>
</dbReference>
<feature type="domain" description="DUF4328" evidence="2">
    <location>
        <begin position="34"/>
        <end position="187"/>
    </location>
</feature>
<sequence>MAALGITSLVSVVAAVIDLWYADLIDRILGGVAAVPQSEIDAGDLVHGVSGIVETVTYLAAAVAFLVWLYRTRVNAEALAPHAHRHSRVWAVLGWVVPIVALWFPKQVVDDVWDASARTPSPPKALFHAWWAAWLVSNWGAGLISRALFRAEEAEEYAAAARFDVVSIGLSLIAAALAVPVVLRITQAQERRREELAAGLHPAYTGYPWR</sequence>
<reference evidence="3 4" key="1">
    <citation type="submission" date="2022-04" db="EMBL/GenBank/DDBJ databases">
        <title>Genome draft of Actinomadura sp. ATCC 31491.</title>
        <authorList>
            <person name="Shi X."/>
            <person name="Du Y."/>
        </authorList>
    </citation>
    <scope>NUCLEOTIDE SEQUENCE [LARGE SCALE GENOMIC DNA]</scope>
    <source>
        <strain evidence="3 4">ATCC 31491</strain>
    </source>
</reference>
<keyword evidence="1" id="KW-0812">Transmembrane</keyword>
<feature type="transmembrane region" description="Helical" evidence="1">
    <location>
        <begin position="161"/>
        <end position="183"/>
    </location>
</feature>
<keyword evidence="1" id="KW-0472">Membrane</keyword>
<evidence type="ECO:0000313" key="4">
    <source>
        <dbReference type="Proteomes" id="UP001317259"/>
    </source>
</evidence>
<evidence type="ECO:0000259" key="2">
    <source>
        <dbReference type="Pfam" id="PF14219"/>
    </source>
</evidence>
<feature type="transmembrane region" description="Helical" evidence="1">
    <location>
        <begin position="45"/>
        <end position="69"/>
    </location>
</feature>
<protein>
    <submittedName>
        <fullName evidence="3">DUF4328 domain-containing protein</fullName>
    </submittedName>
</protein>
<evidence type="ECO:0000313" key="3">
    <source>
        <dbReference type="EMBL" id="MCK2212845.1"/>
    </source>
</evidence>
<dbReference type="Pfam" id="PF14219">
    <property type="entry name" value="DUF4328"/>
    <property type="match status" value="1"/>
</dbReference>
<feature type="transmembrane region" description="Helical" evidence="1">
    <location>
        <begin position="125"/>
        <end position="149"/>
    </location>
</feature>
<keyword evidence="4" id="KW-1185">Reference proteome</keyword>
<feature type="transmembrane region" description="Helical" evidence="1">
    <location>
        <begin position="89"/>
        <end position="105"/>
    </location>
</feature>
<name>A0ABT0FKK5_9ACTN</name>
<gene>
    <name evidence="3" type="ORF">MF672_003385</name>
</gene>
<proteinExistence type="predicted"/>
<organism evidence="3 4">
    <name type="scientific">Actinomadura luzonensis</name>
    <dbReference type="NCBI Taxonomy" id="2805427"/>
    <lineage>
        <taxon>Bacteria</taxon>
        <taxon>Bacillati</taxon>
        <taxon>Actinomycetota</taxon>
        <taxon>Actinomycetes</taxon>
        <taxon>Streptosporangiales</taxon>
        <taxon>Thermomonosporaceae</taxon>
        <taxon>Actinomadura</taxon>
    </lineage>
</organism>
<comment type="caution">
    <text evidence="3">The sequence shown here is derived from an EMBL/GenBank/DDBJ whole genome shotgun (WGS) entry which is preliminary data.</text>
</comment>
<accession>A0ABT0FKK5</accession>
<dbReference type="EMBL" id="JAKRKC020000001">
    <property type="protein sequence ID" value="MCK2212845.1"/>
    <property type="molecule type" value="Genomic_DNA"/>
</dbReference>
<evidence type="ECO:0000256" key="1">
    <source>
        <dbReference type="SAM" id="Phobius"/>
    </source>
</evidence>
<dbReference type="InterPro" id="IPR025565">
    <property type="entry name" value="DUF4328"/>
</dbReference>
<dbReference type="Proteomes" id="UP001317259">
    <property type="component" value="Unassembled WGS sequence"/>
</dbReference>